<feature type="transmembrane region" description="Helical" evidence="2">
    <location>
        <begin position="435"/>
        <end position="460"/>
    </location>
</feature>
<keyword evidence="2" id="KW-1133">Transmembrane helix</keyword>
<sequence length="595" mass="63550">MLDVVIGLVMVFAVSSLLATAVQEAIASWRNSRGENLKRAIASMGGDDERVVDELYKEPLVQSLFLSSRGGPSYLSADVFSTALFSLLSKSTSVPMRQGTPLEFLSSIAVQPGTPAGYSALLDTLKTLAAGVEHDWPAFESRVQAWYAQAGERSIGWFKRDTQLNLFIIGMTMAVVMNVDAIHIGNALWSDPALRERSVEMARRLSNEYAATTATTSTPAAPTPLRPESAAAAAPTPNPMIAAQAATDEQFKKLKEGLSELRKQKGLLGTTGDLQLTASSRLTSSIADERRMRALPKPDPNELARIENQNDENARLLIGGFSTDALAKVSQADKDALRNLRESADKAAAFLRTERASMPAATTPKEETIASASKAAPCSGLSSKAEKECKSSCANMTGNELNICTSTVFLNSLNDAGIPIGWDDGQLGRLAAGGLALWLPTLLGWLITAMAVTLGAPFWFDLLGKLVKLRGAGGKAESPEADKAAGAQSITTTPPATPLSPSGEPFSDALNDAEKQLTAPEIQSIQMRLGMRNEQISGRIDGETRSAIRDWQGRQGFANTGILTPTEIYNLRHPGVSTVNEQTSHSDPDNTIYEG</sequence>
<accession>A0A935W7R6</accession>
<keyword evidence="2" id="KW-0812">Transmembrane</keyword>
<feature type="compositionally biased region" description="Low complexity" evidence="1">
    <location>
        <begin position="210"/>
        <end position="220"/>
    </location>
</feature>
<proteinExistence type="predicted"/>
<keyword evidence="2" id="KW-0472">Membrane</keyword>
<gene>
    <name evidence="4" type="ORF">IPK02_09965</name>
</gene>
<dbReference type="SUPFAM" id="SSF47090">
    <property type="entry name" value="PGBD-like"/>
    <property type="match status" value="1"/>
</dbReference>
<feature type="region of interest" description="Disordered" evidence="1">
    <location>
        <begin position="210"/>
        <end position="235"/>
    </location>
</feature>
<feature type="domain" description="Peptidoglycan binding-like" evidence="3">
    <location>
        <begin position="528"/>
        <end position="565"/>
    </location>
</feature>
<name>A0A935W7R6_9PROT</name>
<evidence type="ECO:0000259" key="3">
    <source>
        <dbReference type="Pfam" id="PF01471"/>
    </source>
</evidence>
<evidence type="ECO:0000313" key="4">
    <source>
        <dbReference type="EMBL" id="MBK7954250.1"/>
    </source>
</evidence>
<dbReference type="InterPro" id="IPR036365">
    <property type="entry name" value="PGBD-like_sf"/>
</dbReference>
<feature type="region of interest" description="Disordered" evidence="1">
    <location>
        <begin position="475"/>
        <end position="509"/>
    </location>
</feature>
<dbReference type="AlphaFoldDB" id="A0A935W7R6"/>
<evidence type="ECO:0000256" key="2">
    <source>
        <dbReference type="SAM" id="Phobius"/>
    </source>
</evidence>
<dbReference type="Proteomes" id="UP000706151">
    <property type="component" value="Unassembled WGS sequence"/>
</dbReference>
<feature type="compositionally biased region" description="Low complexity" evidence="1">
    <location>
        <begin position="489"/>
        <end position="502"/>
    </location>
</feature>
<evidence type="ECO:0000313" key="5">
    <source>
        <dbReference type="Proteomes" id="UP000706151"/>
    </source>
</evidence>
<organism evidence="4 5">
    <name type="scientific">Candidatus Accumulibacter affinis</name>
    <dbReference type="NCBI Taxonomy" id="2954384"/>
    <lineage>
        <taxon>Bacteria</taxon>
        <taxon>Pseudomonadati</taxon>
        <taxon>Pseudomonadota</taxon>
        <taxon>Betaproteobacteria</taxon>
        <taxon>Candidatus Accumulibacter</taxon>
    </lineage>
</organism>
<reference evidence="4 5" key="1">
    <citation type="submission" date="2020-10" db="EMBL/GenBank/DDBJ databases">
        <title>Connecting structure to function with the recovery of over 1000 high-quality activated sludge metagenome-assembled genomes encoding full-length rRNA genes using long-read sequencing.</title>
        <authorList>
            <person name="Singleton C.M."/>
            <person name="Petriglieri F."/>
            <person name="Kristensen J.M."/>
            <person name="Kirkegaard R.H."/>
            <person name="Michaelsen T.Y."/>
            <person name="Andersen M.H."/>
            <person name="Karst S.M."/>
            <person name="Dueholm M.S."/>
            <person name="Nielsen P.H."/>
            <person name="Albertsen M."/>
        </authorList>
    </citation>
    <scope>NUCLEOTIDE SEQUENCE [LARGE SCALE GENOMIC DNA]</scope>
    <source>
        <strain evidence="4">Fred_18-Q3-R57-64_BAT3C.720</strain>
    </source>
</reference>
<dbReference type="EMBL" id="JADJOT010000008">
    <property type="protein sequence ID" value="MBK7954250.1"/>
    <property type="molecule type" value="Genomic_DNA"/>
</dbReference>
<feature type="region of interest" description="Disordered" evidence="1">
    <location>
        <begin position="576"/>
        <end position="595"/>
    </location>
</feature>
<dbReference type="InterPro" id="IPR002477">
    <property type="entry name" value="Peptidoglycan-bd-like"/>
</dbReference>
<protein>
    <submittedName>
        <fullName evidence="4">Peptidoglycan-binding protein</fullName>
    </submittedName>
</protein>
<dbReference type="Pfam" id="PF01471">
    <property type="entry name" value="PG_binding_1"/>
    <property type="match status" value="1"/>
</dbReference>
<evidence type="ECO:0000256" key="1">
    <source>
        <dbReference type="SAM" id="MobiDB-lite"/>
    </source>
</evidence>
<comment type="caution">
    <text evidence="4">The sequence shown here is derived from an EMBL/GenBank/DDBJ whole genome shotgun (WGS) entry which is preliminary data.</text>
</comment>